<reference evidence="2 3" key="2">
    <citation type="submission" date="2016-12" db="EMBL/GenBank/DDBJ databases">
        <title>Draft Genome Sequence of Cystobacter ferrugineus Strain Cbfe23.</title>
        <authorList>
            <person name="Akbar S."/>
            <person name="Dowd S.E."/>
            <person name="Stevens D.C."/>
        </authorList>
    </citation>
    <scope>NUCLEOTIDE SEQUENCE [LARGE SCALE GENOMIC DNA]</scope>
    <source>
        <strain evidence="2 3">Cbfe23</strain>
    </source>
</reference>
<sequence>MNTEEFWAIIESSRRVVEPERADGNAQRQAEELWKLLSRLSPEEIVEFDAHLQDKMDAAYQWDLWGVAYLVAGGCSDDGFTDFRSWLISMGRRVFEDAVSNAESLIGVVDAPGVEDVFFEEFRYVPARAYESLTGRDFPLRTGAGPSAPAGEEWSEEELAHRFPAFWARNGRQ</sequence>
<comment type="caution">
    <text evidence="2">The sequence shown here is derived from an EMBL/GenBank/DDBJ whole genome shotgun (WGS) entry which is preliminary data.</text>
</comment>
<keyword evidence="3" id="KW-1185">Reference proteome</keyword>
<dbReference type="STRING" id="83449.BON30_41000"/>
<protein>
    <recommendedName>
        <fullName evidence="1">DUF4240 domain-containing protein</fullName>
    </recommendedName>
</protein>
<evidence type="ECO:0000313" key="2">
    <source>
        <dbReference type="EMBL" id="OJH34962.1"/>
    </source>
</evidence>
<evidence type="ECO:0000313" key="3">
    <source>
        <dbReference type="Proteomes" id="UP000182229"/>
    </source>
</evidence>
<proteinExistence type="predicted"/>
<name>A0A1L9AY80_9BACT</name>
<dbReference type="Proteomes" id="UP000182229">
    <property type="component" value="Unassembled WGS sequence"/>
</dbReference>
<evidence type="ECO:0000259" key="1">
    <source>
        <dbReference type="Pfam" id="PF14024"/>
    </source>
</evidence>
<organism evidence="2 3">
    <name type="scientific">Cystobacter ferrugineus</name>
    <dbReference type="NCBI Taxonomy" id="83449"/>
    <lineage>
        <taxon>Bacteria</taxon>
        <taxon>Pseudomonadati</taxon>
        <taxon>Myxococcota</taxon>
        <taxon>Myxococcia</taxon>
        <taxon>Myxococcales</taxon>
        <taxon>Cystobacterineae</taxon>
        <taxon>Archangiaceae</taxon>
        <taxon>Cystobacter</taxon>
    </lineage>
</organism>
<gene>
    <name evidence="2" type="ORF">BON30_41000</name>
</gene>
<reference evidence="3" key="1">
    <citation type="submission" date="2016-11" db="EMBL/GenBank/DDBJ databases">
        <authorList>
            <person name="Shukria A."/>
            <person name="Stevens D.C."/>
        </authorList>
    </citation>
    <scope>NUCLEOTIDE SEQUENCE [LARGE SCALE GENOMIC DNA]</scope>
    <source>
        <strain evidence="3">Cbfe23</strain>
    </source>
</reference>
<dbReference type="EMBL" id="MPIN01000016">
    <property type="protein sequence ID" value="OJH34962.1"/>
    <property type="molecule type" value="Genomic_DNA"/>
</dbReference>
<dbReference type="Pfam" id="PF14024">
    <property type="entry name" value="DUF4240"/>
    <property type="match status" value="1"/>
</dbReference>
<dbReference type="RefSeq" id="WP_071904016.1">
    <property type="nucleotide sequence ID" value="NZ_MPIN01000016.1"/>
</dbReference>
<feature type="domain" description="DUF4240" evidence="1">
    <location>
        <begin position="1"/>
        <end position="131"/>
    </location>
</feature>
<dbReference type="InterPro" id="IPR025334">
    <property type="entry name" value="DUF4240"/>
</dbReference>
<accession>A0A1L9AY80</accession>
<dbReference type="OrthoDB" id="6200718at2"/>
<dbReference type="AlphaFoldDB" id="A0A1L9AY80"/>